<sequence length="57" mass="6592">MSIIKKITNELKQTEKITFVQLIQLTIYTIVFCAIIALVILGADLFFQWGLNKFMNL</sequence>
<comment type="subcellular location">
    <subcellularLocation>
        <location evidence="1">Membrane</location>
    </subcellularLocation>
</comment>
<accession>A0A847VDB7</accession>
<name>A0A847VDB7_9BACT</name>
<dbReference type="Pfam" id="PF00584">
    <property type="entry name" value="SecE"/>
    <property type="match status" value="1"/>
</dbReference>
<dbReference type="AlphaFoldDB" id="A0A847VDB7"/>
<keyword evidence="6" id="KW-0811">Translocation</keyword>
<dbReference type="GO" id="GO:0006605">
    <property type="term" value="P:protein targeting"/>
    <property type="evidence" value="ECO:0007669"/>
    <property type="project" value="InterPro"/>
</dbReference>
<dbReference type="InterPro" id="IPR001901">
    <property type="entry name" value="Translocase_SecE/Sec61-g"/>
</dbReference>
<protein>
    <submittedName>
        <fullName evidence="9">Preprotein translocase subunit SecE</fullName>
    </submittedName>
</protein>
<dbReference type="GO" id="GO:0016020">
    <property type="term" value="C:membrane"/>
    <property type="evidence" value="ECO:0007669"/>
    <property type="project" value="UniProtKB-SubCell"/>
</dbReference>
<dbReference type="Proteomes" id="UP000564033">
    <property type="component" value="Unassembled WGS sequence"/>
</dbReference>
<evidence type="ECO:0000256" key="4">
    <source>
        <dbReference type="ARBA" id="ARBA00022927"/>
    </source>
</evidence>
<evidence type="ECO:0000256" key="8">
    <source>
        <dbReference type="SAM" id="Phobius"/>
    </source>
</evidence>
<evidence type="ECO:0000256" key="3">
    <source>
        <dbReference type="ARBA" id="ARBA00022692"/>
    </source>
</evidence>
<dbReference type="EMBL" id="JAAZIL010000054">
    <property type="protein sequence ID" value="NLZ24546.1"/>
    <property type="molecule type" value="Genomic_DNA"/>
</dbReference>
<dbReference type="InterPro" id="IPR038379">
    <property type="entry name" value="SecE_sf"/>
</dbReference>
<evidence type="ECO:0000313" key="10">
    <source>
        <dbReference type="Proteomes" id="UP000564033"/>
    </source>
</evidence>
<dbReference type="GO" id="GO:0006886">
    <property type="term" value="P:intracellular protein transport"/>
    <property type="evidence" value="ECO:0007669"/>
    <property type="project" value="InterPro"/>
</dbReference>
<evidence type="ECO:0000256" key="7">
    <source>
        <dbReference type="ARBA" id="ARBA00023136"/>
    </source>
</evidence>
<proteinExistence type="predicted"/>
<evidence type="ECO:0000256" key="1">
    <source>
        <dbReference type="ARBA" id="ARBA00004370"/>
    </source>
</evidence>
<organism evidence="9 10">
    <name type="scientific">Candidatus Dojkabacteria bacterium</name>
    <dbReference type="NCBI Taxonomy" id="2099670"/>
    <lineage>
        <taxon>Bacteria</taxon>
        <taxon>Candidatus Dojkabacteria</taxon>
    </lineage>
</organism>
<evidence type="ECO:0000256" key="6">
    <source>
        <dbReference type="ARBA" id="ARBA00023010"/>
    </source>
</evidence>
<feature type="transmembrane region" description="Helical" evidence="8">
    <location>
        <begin position="25"/>
        <end position="47"/>
    </location>
</feature>
<evidence type="ECO:0000256" key="2">
    <source>
        <dbReference type="ARBA" id="ARBA00022448"/>
    </source>
</evidence>
<keyword evidence="4" id="KW-0653">Protein transport</keyword>
<reference evidence="9 10" key="1">
    <citation type="journal article" date="2020" name="Biotechnol. Biofuels">
        <title>New insights from the biogas microbiome by comprehensive genome-resolved metagenomics of nearly 1600 species originating from multiple anaerobic digesters.</title>
        <authorList>
            <person name="Campanaro S."/>
            <person name="Treu L."/>
            <person name="Rodriguez-R L.M."/>
            <person name="Kovalovszki A."/>
            <person name="Ziels R.M."/>
            <person name="Maus I."/>
            <person name="Zhu X."/>
            <person name="Kougias P.G."/>
            <person name="Basile A."/>
            <person name="Luo G."/>
            <person name="Schluter A."/>
            <person name="Konstantinidis K.T."/>
            <person name="Angelidaki I."/>
        </authorList>
    </citation>
    <scope>NUCLEOTIDE SEQUENCE [LARGE SCALE GENOMIC DNA]</scope>
    <source>
        <strain evidence="9">AS19jrsBPTG_9</strain>
    </source>
</reference>
<keyword evidence="7 8" id="KW-0472">Membrane</keyword>
<keyword evidence="5 8" id="KW-1133">Transmembrane helix</keyword>
<evidence type="ECO:0000256" key="5">
    <source>
        <dbReference type="ARBA" id="ARBA00022989"/>
    </source>
</evidence>
<evidence type="ECO:0000313" key="9">
    <source>
        <dbReference type="EMBL" id="NLZ24546.1"/>
    </source>
</evidence>
<keyword evidence="2" id="KW-0813">Transport</keyword>
<comment type="caution">
    <text evidence="9">The sequence shown here is derived from an EMBL/GenBank/DDBJ whole genome shotgun (WGS) entry which is preliminary data.</text>
</comment>
<dbReference type="Gene3D" id="1.20.5.1030">
    <property type="entry name" value="Preprotein translocase secy subunit"/>
    <property type="match status" value="1"/>
</dbReference>
<keyword evidence="3 8" id="KW-0812">Transmembrane</keyword>
<gene>
    <name evidence="9" type="ORF">GX888_02270</name>
</gene>